<dbReference type="HOGENOM" id="CLU_102949_1_0_9"/>
<keyword evidence="1" id="KW-1133">Transmembrane helix</keyword>
<keyword evidence="1" id="KW-0812">Transmembrane</keyword>
<gene>
    <name evidence="3" type="ORF">EubceDRAFT1_0544</name>
</gene>
<reference evidence="3 4" key="2">
    <citation type="submission" date="2012-02" db="EMBL/GenBank/DDBJ databases">
        <title>Improved High-Quality Draft sequence of Eubacterium cellulosolvens 6.</title>
        <authorList>
            <consortium name="US DOE Joint Genome Institute"/>
            <person name="Lucas S."/>
            <person name="Han J."/>
            <person name="Lapidus A."/>
            <person name="Cheng J.-F."/>
            <person name="Goodwin L."/>
            <person name="Pitluck S."/>
            <person name="Peters L."/>
            <person name="Mikhailova N."/>
            <person name="Gu W."/>
            <person name="Detter J.C."/>
            <person name="Han C."/>
            <person name="Tapia R."/>
            <person name="Land M."/>
            <person name="Hauser L."/>
            <person name="Kyrpides N."/>
            <person name="Ivanova N."/>
            <person name="Pagani I."/>
            <person name="Johnson E."/>
            <person name="Mukhopadhyay B."/>
            <person name="Anderson I."/>
            <person name="Woyke T."/>
        </authorList>
    </citation>
    <scope>NUCLEOTIDE SEQUENCE [LARGE SCALE GENOMIC DNA]</scope>
    <source>
        <strain evidence="3 4">6</strain>
    </source>
</reference>
<feature type="transmembrane region" description="Helical" evidence="1">
    <location>
        <begin position="89"/>
        <end position="107"/>
    </location>
</feature>
<evidence type="ECO:0000259" key="2">
    <source>
        <dbReference type="Pfam" id="PF01569"/>
    </source>
</evidence>
<feature type="domain" description="Phosphatidic acid phosphatase type 2/haloperoxidase" evidence="2">
    <location>
        <begin position="113"/>
        <end position="210"/>
    </location>
</feature>
<dbReference type="InterPro" id="IPR036938">
    <property type="entry name" value="PAP2/HPO_sf"/>
</dbReference>
<dbReference type="Gene3D" id="1.20.144.10">
    <property type="entry name" value="Phosphatidic acid phosphatase type 2/haloperoxidase"/>
    <property type="match status" value="1"/>
</dbReference>
<name>I5ARG3_EUBC6</name>
<keyword evidence="1" id="KW-0472">Membrane</keyword>
<reference evidence="3 4" key="1">
    <citation type="submission" date="2010-08" db="EMBL/GenBank/DDBJ databases">
        <authorList>
            <consortium name="US DOE Joint Genome Institute (JGI-PGF)"/>
            <person name="Lucas S."/>
            <person name="Copeland A."/>
            <person name="Lapidus A."/>
            <person name="Cheng J.-F."/>
            <person name="Bruce D."/>
            <person name="Goodwin L."/>
            <person name="Pitluck S."/>
            <person name="Land M.L."/>
            <person name="Hauser L."/>
            <person name="Chang Y.-J."/>
            <person name="Anderson I.J."/>
            <person name="Johnson E."/>
            <person name="Mulhopadhyay B."/>
            <person name="Kyrpides N."/>
            <person name="Woyke T.J."/>
        </authorList>
    </citation>
    <scope>NUCLEOTIDE SEQUENCE [LARGE SCALE GENOMIC DNA]</scope>
    <source>
        <strain evidence="3 4">6</strain>
    </source>
</reference>
<dbReference type="Pfam" id="PF01569">
    <property type="entry name" value="PAP2"/>
    <property type="match status" value="1"/>
</dbReference>
<dbReference type="EMBL" id="CM001487">
    <property type="protein sequence ID" value="EIM56386.1"/>
    <property type="molecule type" value="Genomic_DNA"/>
</dbReference>
<accession>I5ARG3</accession>
<proteinExistence type="predicted"/>
<dbReference type="STRING" id="633697.EubceDRAFT1_0544"/>
<protein>
    <submittedName>
        <fullName evidence="3">Membrane-associated phospholipid phosphatase</fullName>
    </submittedName>
</protein>
<dbReference type="OrthoDB" id="9790723at2"/>
<feature type="transmembrane region" description="Helical" evidence="1">
    <location>
        <begin position="15"/>
        <end position="31"/>
    </location>
</feature>
<feature type="transmembrane region" description="Helical" evidence="1">
    <location>
        <begin position="51"/>
        <end position="77"/>
    </location>
</feature>
<evidence type="ECO:0000313" key="3">
    <source>
        <dbReference type="EMBL" id="EIM56386.1"/>
    </source>
</evidence>
<dbReference type="AlphaFoldDB" id="I5ARG3"/>
<feature type="transmembrane region" description="Helical" evidence="1">
    <location>
        <begin position="168"/>
        <end position="185"/>
    </location>
</feature>
<dbReference type="Proteomes" id="UP000005753">
    <property type="component" value="Chromosome"/>
</dbReference>
<dbReference type="SUPFAM" id="SSF48317">
    <property type="entry name" value="Acid phosphatase/Vanadium-dependent haloperoxidase"/>
    <property type="match status" value="1"/>
</dbReference>
<evidence type="ECO:0000256" key="1">
    <source>
        <dbReference type="SAM" id="Phobius"/>
    </source>
</evidence>
<sequence>MNPLRDAFKNQKQRWILPVYAVIYLLFFEYLENRGLPSGRFHTIHCPLDDLIPFCEIFIIPYLSWFLFMLIAFLFFILINEDVGEYNRFTLYMIAGMTIFLVLSYVWPNRLNLRPVDLQGTDICTVLVRKLYTRDTSTNVFPSIHVYNSLSVYFACSRCKNIRKHPILLHMIRIWAILIICSTVFVKQHSLYDVCAGLAMSYCFYRLIYRPGEATAESPKSRIAQRRPDIDEV</sequence>
<organism evidence="3 4">
    <name type="scientific">Eubacterium cellulosolvens (strain ATCC 43171 / JCM 9499 / 6)</name>
    <name type="common">Cillobacterium cellulosolvens</name>
    <dbReference type="NCBI Taxonomy" id="633697"/>
    <lineage>
        <taxon>Bacteria</taxon>
        <taxon>Bacillati</taxon>
        <taxon>Bacillota</taxon>
        <taxon>Clostridia</taxon>
        <taxon>Eubacteriales</taxon>
        <taxon>Eubacteriaceae</taxon>
        <taxon>Eubacterium</taxon>
    </lineage>
</organism>
<keyword evidence="4" id="KW-1185">Reference proteome</keyword>
<evidence type="ECO:0000313" key="4">
    <source>
        <dbReference type="Proteomes" id="UP000005753"/>
    </source>
</evidence>
<dbReference type="InterPro" id="IPR000326">
    <property type="entry name" value="PAP2/HPO"/>
</dbReference>
<dbReference type="eggNOG" id="COG0671">
    <property type="taxonomic scope" value="Bacteria"/>
</dbReference>